<evidence type="ECO:0000256" key="2">
    <source>
        <dbReference type="ARBA" id="ARBA00023015"/>
    </source>
</evidence>
<evidence type="ECO:0000313" key="8">
    <source>
        <dbReference type="Proteomes" id="UP001596473"/>
    </source>
</evidence>
<dbReference type="Pfam" id="PF03466">
    <property type="entry name" value="LysR_substrate"/>
    <property type="match status" value="1"/>
</dbReference>
<dbReference type="InterPro" id="IPR000847">
    <property type="entry name" value="LysR_HTH_N"/>
</dbReference>
<proteinExistence type="inferred from homology"/>
<dbReference type="RefSeq" id="WP_380186671.1">
    <property type="nucleotide sequence ID" value="NZ_JBHTBQ010000008.1"/>
</dbReference>
<comment type="similarity">
    <text evidence="1">Belongs to the LysR transcriptional regulatory family.</text>
</comment>
<dbReference type="PROSITE" id="PS50931">
    <property type="entry name" value="HTH_LYSR"/>
    <property type="match status" value="1"/>
</dbReference>
<keyword evidence="5" id="KW-0804">Transcription</keyword>
<dbReference type="PANTHER" id="PTHR30293:SF2">
    <property type="entry name" value="TRANSCRIPTIONAL ACTIVATOR PROTEIN NHAR"/>
    <property type="match status" value="1"/>
</dbReference>
<dbReference type="PANTHER" id="PTHR30293">
    <property type="entry name" value="TRANSCRIPTIONAL REGULATORY PROTEIN NAC-RELATED"/>
    <property type="match status" value="1"/>
</dbReference>
<keyword evidence="4" id="KW-0010">Activator</keyword>
<keyword evidence="8" id="KW-1185">Reference proteome</keyword>
<dbReference type="SUPFAM" id="SSF46785">
    <property type="entry name" value="Winged helix' DNA-binding domain"/>
    <property type="match status" value="1"/>
</dbReference>
<dbReference type="Proteomes" id="UP001596473">
    <property type="component" value="Unassembled WGS sequence"/>
</dbReference>
<gene>
    <name evidence="7" type="primary">nhaR</name>
    <name evidence="7" type="ORF">ACFQNF_05285</name>
</gene>
<dbReference type="Pfam" id="PF00126">
    <property type="entry name" value="HTH_1"/>
    <property type="match status" value="1"/>
</dbReference>
<dbReference type="SUPFAM" id="SSF53850">
    <property type="entry name" value="Periplasmic binding protein-like II"/>
    <property type="match status" value="1"/>
</dbReference>
<name>A0ABW2QV64_9NEIS</name>
<evidence type="ECO:0000256" key="4">
    <source>
        <dbReference type="ARBA" id="ARBA00023159"/>
    </source>
</evidence>
<evidence type="ECO:0000259" key="6">
    <source>
        <dbReference type="PROSITE" id="PS50931"/>
    </source>
</evidence>
<sequence length="310" mass="34365">MRINRKNLMEKAVMLNYKQLYYFWSVAKAGSITRAAEQLHLTPQTISGQLAELERSLGTDLFRRTGRRLELTSAGKMANEHAREIFQIGNELEQTLKRGSTEQSFRVGVADAVPKSIAYQLLAPAIALAEPVRLICYEDKLERLFAELAIHKLDLVIADQPLPSELGVKGYNHSLGQCGIALYAVPELAARYREGFPRSLNGAPLLLPGDKVAVQTPLLRWFQEQDLQPRIVGQFDDSALMKAFGRAGAGVFPAPAIMEEEIKKQQGAELIGHIKSVVVNYYAISVERRLTHPAVLAVSEAAKQSVFAKK</sequence>
<evidence type="ECO:0000313" key="7">
    <source>
        <dbReference type="EMBL" id="MFC7419286.1"/>
    </source>
</evidence>
<dbReference type="InterPro" id="IPR005119">
    <property type="entry name" value="LysR_subst-bd"/>
</dbReference>
<dbReference type="PRINTS" id="PR00039">
    <property type="entry name" value="HTHLYSR"/>
</dbReference>
<accession>A0ABW2QV64</accession>
<feature type="domain" description="HTH lysR-type" evidence="6">
    <location>
        <begin position="15"/>
        <end position="72"/>
    </location>
</feature>
<dbReference type="CDD" id="cd08429">
    <property type="entry name" value="PBP2_NhaR"/>
    <property type="match status" value="1"/>
</dbReference>
<evidence type="ECO:0000256" key="1">
    <source>
        <dbReference type="ARBA" id="ARBA00009437"/>
    </source>
</evidence>
<keyword evidence="3" id="KW-0238">DNA-binding</keyword>
<dbReference type="EMBL" id="JBHTBQ010000008">
    <property type="protein sequence ID" value="MFC7419286.1"/>
    <property type="molecule type" value="Genomic_DNA"/>
</dbReference>
<evidence type="ECO:0000256" key="3">
    <source>
        <dbReference type="ARBA" id="ARBA00023125"/>
    </source>
</evidence>
<organism evidence="7 8">
    <name type="scientific">Iodobacter arcticus</name>
    <dbReference type="NCBI Taxonomy" id="590593"/>
    <lineage>
        <taxon>Bacteria</taxon>
        <taxon>Pseudomonadati</taxon>
        <taxon>Pseudomonadota</taxon>
        <taxon>Betaproteobacteria</taxon>
        <taxon>Neisseriales</taxon>
        <taxon>Chitinibacteraceae</taxon>
        <taxon>Iodobacter</taxon>
    </lineage>
</organism>
<keyword evidence="2" id="KW-0805">Transcription regulation</keyword>
<dbReference type="InterPro" id="IPR036390">
    <property type="entry name" value="WH_DNA-bd_sf"/>
</dbReference>
<dbReference type="InterPro" id="IPR036388">
    <property type="entry name" value="WH-like_DNA-bd_sf"/>
</dbReference>
<dbReference type="Gene3D" id="1.10.10.10">
    <property type="entry name" value="Winged helix-like DNA-binding domain superfamily/Winged helix DNA-binding domain"/>
    <property type="match status" value="1"/>
</dbReference>
<dbReference type="Gene3D" id="3.40.190.290">
    <property type="match status" value="1"/>
</dbReference>
<dbReference type="NCBIfam" id="NF008284">
    <property type="entry name" value="PRK11062.1"/>
    <property type="match status" value="1"/>
</dbReference>
<protein>
    <submittedName>
        <fullName evidence="7">Transcriptional activator NhaR</fullName>
    </submittedName>
</protein>
<evidence type="ECO:0000256" key="5">
    <source>
        <dbReference type="ARBA" id="ARBA00023163"/>
    </source>
</evidence>
<reference evidence="8" key="1">
    <citation type="journal article" date="2019" name="Int. J. Syst. Evol. Microbiol.">
        <title>The Global Catalogue of Microorganisms (GCM) 10K type strain sequencing project: providing services to taxonomists for standard genome sequencing and annotation.</title>
        <authorList>
            <consortium name="The Broad Institute Genomics Platform"/>
            <consortium name="The Broad Institute Genome Sequencing Center for Infectious Disease"/>
            <person name="Wu L."/>
            <person name="Ma J."/>
        </authorList>
    </citation>
    <scope>NUCLEOTIDE SEQUENCE [LARGE SCALE GENOMIC DNA]</scope>
    <source>
        <strain evidence="8">CCUG 62945</strain>
    </source>
</reference>
<comment type="caution">
    <text evidence="7">The sequence shown here is derived from an EMBL/GenBank/DDBJ whole genome shotgun (WGS) entry which is preliminary data.</text>
</comment>